<dbReference type="AlphaFoldDB" id="A0A2A9MP12"/>
<keyword evidence="3" id="KW-1185">Reference proteome</keyword>
<evidence type="ECO:0000313" key="3">
    <source>
        <dbReference type="Proteomes" id="UP000224006"/>
    </source>
</evidence>
<dbReference type="RefSeq" id="XP_029221752.1">
    <property type="nucleotide sequence ID" value="XM_029358840.1"/>
</dbReference>
<dbReference type="KEGG" id="bbes:BESB_000850"/>
<proteinExistence type="predicted"/>
<comment type="caution">
    <text evidence="2">The sequence shown here is derived from an EMBL/GenBank/DDBJ whole genome shotgun (WGS) entry which is preliminary data.</text>
</comment>
<feature type="compositionally biased region" description="Basic and acidic residues" evidence="1">
    <location>
        <begin position="255"/>
        <end position="316"/>
    </location>
</feature>
<accession>A0A2A9MP12</accession>
<dbReference type="Proteomes" id="UP000224006">
    <property type="component" value="Chromosome I"/>
</dbReference>
<evidence type="ECO:0000256" key="1">
    <source>
        <dbReference type="SAM" id="MobiDB-lite"/>
    </source>
</evidence>
<protein>
    <submittedName>
        <fullName evidence="2">Uncharacterized protein</fullName>
    </submittedName>
</protein>
<gene>
    <name evidence="2" type="ORF">BESB_000850</name>
</gene>
<dbReference type="VEuPathDB" id="ToxoDB:BESB_000850"/>
<sequence>MLESGASLTSQISPALFGRPVICVGFAVGWRDHVTYATVAVSTLQKWHGGLCRSIVGSGDADWKRGDGVRSLAIQYASPRPPPSKLQARDPGVHSPFRSATEVAFLGGSEAACCDRSLFRLRALAGREDLFQELWKRSTVLAFVFGVGLSATVRLMPRNVSARLWKLVSEGTYVEHAVLLRVLVLLKGTGNPQKPYGDRSCAAAWGAAMSCCVAQEPQPTAEDLISPVALNVKRPAVAILRCVAFTLEVEQKSEAHVEQEPKAQVEQKSEAQVEQEPKAQVEQETKAQVMQERKAQVEQKSEAQVEQKSEAKEKDTVTVPATTDRSLLI</sequence>
<evidence type="ECO:0000313" key="2">
    <source>
        <dbReference type="EMBL" id="PFH37743.1"/>
    </source>
</evidence>
<organism evidence="2 3">
    <name type="scientific">Besnoitia besnoiti</name>
    <name type="common">Apicomplexan protozoan</name>
    <dbReference type="NCBI Taxonomy" id="94643"/>
    <lineage>
        <taxon>Eukaryota</taxon>
        <taxon>Sar</taxon>
        <taxon>Alveolata</taxon>
        <taxon>Apicomplexa</taxon>
        <taxon>Conoidasida</taxon>
        <taxon>Coccidia</taxon>
        <taxon>Eucoccidiorida</taxon>
        <taxon>Eimeriorina</taxon>
        <taxon>Sarcocystidae</taxon>
        <taxon>Besnoitia</taxon>
    </lineage>
</organism>
<feature type="region of interest" description="Disordered" evidence="1">
    <location>
        <begin position="255"/>
        <end position="329"/>
    </location>
</feature>
<dbReference type="EMBL" id="NWUJ01000001">
    <property type="protein sequence ID" value="PFH37743.1"/>
    <property type="molecule type" value="Genomic_DNA"/>
</dbReference>
<dbReference type="GeneID" id="40305148"/>
<feature type="compositionally biased region" description="Polar residues" evidence="1">
    <location>
        <begin position="319"/>
        <end position="329"/>
    </location>
</feature>
<reference evidence="2 3" key="1">
    <citation type="submission" date="2017-09" db="EMBL/GenBank/DDBJ databases">
        <title>Genome sequencing of Besnoitia besnoiti strain Bb-Ger1.</title>
        <authorList>
            <person name="Schares G."/>
            <person name="Venepally P."/>
            <person name="Lorenzi H.A."/>
        </authorList>
    </citation>
    <scope>NUCLEOTIDE SEQUENCE [LARGE SCALE GENOMIC DNA]</scope>
    <source>
        <strain evidence="2 3">Bb-Ger1</strain>
    </source>
</reference>
<name>A0A2A9MP12_BESBE</name>